<feature type="region of interest" description="Disordered" evidence="1">
    <location>
        <begin position="42"/>
        <end position="91"/>
    </location>
</feature>
<feature type="compositionally biased region" description="Acidic residues" evidence="1">
    <location>
        <begin position="67"/>
        <end position="80"/>
    </location>
</feature>
<dbReference type="AlphaFoldDB" id="A0A8S3WZG7"/>
<evidence type="ECO:0000256" key="1">
    <source>
        <dbReference type="SAM" id="MobiDB-lite"/>
    </source>
</evidence>
<gene>
    <name evidence="3" type="ORF">PAPOLLO_LOCUS11282</name>
</gene>
<feature type="compositionally biased region" description="Polar residues" evidence="1">
    <location>
        <begin position="494"/>
        <end position="504"/>
    </location>
</feature>
<dbReference type="PANTHER" id="PTHR47272:SF2">
    <property type="entry name" value="PIGGYBAC TRANSPOSABLE ELEMENT-DERIVED PROTEIN 3-LIKE"/>
    <property type="match status" value="1"/>
</dbReference>
<dbReference type="Pfam" id="PF13843">
    <property type="entry name" value="DDE_Tnp_1_7"/>
    <property type="match status" value="2"/>
</dbReference>
<dbReference type="PANTHER" id="PTHR47272">
    <property type="entry name" value="DDE_TNP_1_7 DOMAIN-CONTAINING PROTEIN"/>
    <property type="match status" value="1"/>
</dbReference>
<dbReference type="InterPro" id="IPR029526">
    <property type="entry name" value="PGBD"/>
</dbReference>
<reference evidence="3" key="1">
    <citation type="submission" date="2021-04" db="EMBL/GenBank/DDBJ databases">
        <authorList>
            <person name="Tunstrom K."/>
        </authorList>
    </citation>
    <scope>NUCLEOTIDE SEQUENCE</scope>
</reference>
<name>A0A8S3WZG7_PARAO</name>
<organism evidence="3 4">
    <name type="scientific">Parnassius apollo</name>
    <name type="common">Apollo butterfly</name>
    <name type="synonym">Papilio apollo</name>
    <dbReference type="NCBI Taxonomy" id="110799"/>
    <lineage>
        <taxon>Eukaryota</taxon>
        <taxon>Metazoa</taxon>
        <taxon>Ecdysozoa</taxon>
        <taxon>Arthropoda</taxon>
        <taxon>Hexapoda</taxon>
        <taxon>Insecta</taxon>
        <taxon>Pterygota</taxon>
        <taxon>Neoptera</taxon>
        <taxon>Endopterygota</taxon>
        <taxon>Lepidoptera</taxon>
        <taxon>Glossata</taxon>
        <taxon>Ditrysia</taxon>
        <taxon>Papilionoidea</taxon>
        <taxon>Papilionidae</taxon>
        <taxon>Parnassiinae</taxon>
        <taxon>Parnassini</taxon>
        <taxon>Parnassius</taxon>
        <taxon>Parnassius</taxon>
    </lineage>
</organism>
<protein>
    <submittedName>
        <fullName evidence="3">(apollo) hypothetical protein</fullName>
    </submittedName>
</protein>
<evidence type="ECO:0000313" key="4">
    <source>
        <dbReference type="Proteomes" id="UP000691718"/>
    </source>
</evidence>
<dbReference type="EMBL" id="CAJQZP010000816">
    <property type="protein sequence ID" value="CAG4986648.1"/>
    <property type="molecule type" value="Genomic_DNA"/>
</dbReference>
<feature type="domain" description="PiggyBac transposable element-derived protein" evidence="2">
    <location>
        <begin position="315"/>
        <end position="455"/>
    </location>
</feature>
<accession>A0A8S3WZG7</accession>
<feature type="domain" description="PiggyBac transposable element-derived protein" evidence="2">
    <location>
        <begin position="124"/>
        <end position="304"/>
    </location>
</feature>
<dbReference type="OrthoDB" id="123207at2759"/>
<sequence length="565" mass="65158">MDTRNASFDLSKSQDVDNLLNLLENGTISDLEEESDDEIVQAIPQKNNRVGSNITLPTEREIGNHSEEEDDIVEEEDFEEVESRPGSSSKPTNEIIWRKHLQLETPQFIWSAPPPAEIDSPYVPIDYFSKYISESLIEDFTFNTNLYVVRNEVRNFKPCTSTEMKIFFGFHIILGNLKFPRIRLYWDSSLDMKIFLENMARDRFLQMRNNVHVIDNNSIPQNNTDRFIKVRPLYDSVRKRCLELKLEQILSVDEQIVPFRGELEVKQYVKGKPQPWGVKIFMICGKSGLVYDFIIYQGATTNLEKIDVLKYGTSAVYDLREREIYAGGTIRINRFGKPPLITDKEGSKKDRGYTDQVTNNTKDVVVIKWIDNKGVVLASNFVGIGNQDEVRRRNKISKNYVTIPRSELVQLYNNGMGGVDKTDHLISLYRIFIRSKKWTLRMIFHAIDLALTNSWLEYQEDCKICNILRQRVAEALIKMGHPIPSRKRGRPASGGSSPVNSPVTPKQHLFRTEIRPASEIQYDTVDHLPEYDQKKEATRSKNPGCKGKTHVYCLKCEIHLCFTGE</sequence>
<feature type="compositionally biased region" description="Polar residues" evidence="1">
    <location>
        <begin position="44"/>
        <end position="56"/>
    </location>
</feature>
<evidence type="ECO:0000313" key="3">
    <source>
        <dbReference type="EMBL" id="CAG4986648.1"/>
    </source>
</evidence>
<comment type="caution">
    <text evidence="3">The sequence shown here is derived from an EMBL/GenBank/DDBJ whole genome shotgun (WGS) entry which is preliminary data.</text>
</comment>
<feature type="region of interest" description="Disordered" evidence="1">
    <location>
        <begin position="482"/>
        <end position="506"/>
    </location>
</feature>
<proteinExistence type="predicted"/>
<evidence type="ECO:0000259" key="2">
    <source>
        <dbReference type="Pfam" id="PF13843"/>
    </source>
</evidence>
<keyword evidence="4" id="KW-1185">Reference proteome</keyword>
<dbReference type="Proteomes" id="UP000691718">
    <property type="component" value="Unassembled WGS sequence"/>
</dbReference>